<evidence type="ECO:0000256" key="4">
    <source>
        <dbReference type="ARBA" id="ARBA00022989"/>
    </source>
</evidence>
<evidence type="ECO:0000256" key="7">
    <source>
        <dbReference type="SAM" id="MobiDB-lite"/>
    </source>
</evidence>
<accession>D7FK18</accession>
<gene>
    <name evidence="9" type="ORF">Esi_0139_0064</name>
</gene>
<evidence type="ECO:0000256" key="1">
    <source>
        <dbReference type="ARBA" id="ARBA00004167"/>
    </source>
</evidence>
<protein>
    <recommendedName>
        <fullName evidence="8">WSC domain-containing protein</fullName>
    </recommendedName>
</protein>
<organism evidence="9 10">
    <name type="scientific">Ectocarpus siliculosus</name>
    <name type="common">Brown alga</name>
    <name type="synonym">Conferva siliculosa</name>
    <dbReference type="NCBI Taxonomy" id="2880"/>
    <lineage>
        <taxon>Eukaryota</taxon>
        <taxon>Sar</taxon>
        <taxon>Stramenopiles</taxon>
        <taxon>Ochrophyta</taxon>
        <taxon>PX clade</taxon>
        <taxon>Phaeophyceae</taxon>
        <taxon>Ectocarpales</taxon>
        <taxon>Ectocarpaceae</taxon>
        <taxon>Ectocarpus</taxon>
    </lineage>
</organism>
<evidence type="ECO:0000256" key="5">
    <source>
        <dbReference type="ARBA" id="ARBA00023136"/>
    </source>
</evidence>
<proteinExistence type="predicted"/>
<keyword evidence="3" id="KW-0732">Signal</keyword>
<dbReference type="GO" id="GO:0005886">
    <property type="term" value="C:plasma membrane"/>
    <property type="evidence" value="ECO:0007669"/>
    <property type="project" value="TreeGrafter"/>
</dbReference>
<dbReference type="EMBL" id="FN649738">
    <property type="protein sequence ID" value="CBJ49107.1"/>
    <property type="molecule type" value="Genomic_DNA"/>
</dbReference>
<feature type="compositionally biased region" description="Low complexity" evidence="7">
    <location>
        <begin position="198"/>
        <end position="207"/>
    </location>
</feature>
<reference evidence="9 10" key="1">
    <citation type="journal article" date="2010" name="Nature">
        <title>The Ectocarpus genome and the independent evolution of multicellularity in brown algae.</title>
        <authorList>
            <person name="Cock J.M."/>
            <person name="Sterck L."/>
            <person name="Rouze P."/>
            <person name="Scornet D."/>
            <person name="Allen A.E."/>
            <person name="Amoutzias G."/>
            <person name="Anthouard V."/>
            <person name="Artiguenave F."/>
            <person name="Aury J.M."/>
            <person name="Badger J.H."/>
            <person name="Beszteri B."/>
            <person name="Billiau K."/>
            <person name="Bonnet E."/>
            <person name="Bothwell J.H."/>
            <person name="Bowler C."/>
            <person name="Boyen C."/>
            <person name="Brownlee C."/>
            <person name="Carrano C.J."/>
            <person name="Charrier B."/>
            <person name="Cho G.Y."/>
            <person name="Coelho S.M."/>
            <person name="Collen J."/>
            <person name="Corre E."/>
            <person name="Da Silva C."/>
            <person name="Delage L."/>
            <person name="Delaroque N."/>
            <person name="Dittami S.M."/>
            <person name="Doulbeau S."/>
            <person name="Elias M."/>
            <person name="Farnham G."/>
            <person name="Gachon C.M."/>
            <person name="Gschloessl B."/>
            <person name="Heesch S."/>
            <person name="Jabbari K."/>
            <person name="Jubin C."/>
            <person name="Kawai H."/>
            <person name="Kimura K."/>
            <person name="Kloareg B."/>
            <person name="Kupper F.C."/>
            <person name="Lang D."/>
            <person name="Le Bail A."/>
            <person name="Leblanc C."/>
            <person name="Lerouge P."/>
            <person name="Lohr M."/>
            <person name="Lopez P.J."/>
            <person name="Martens C."/>
            <person name="Maumus F."/>
            <person name="Michel G."/>
            <person name="Miranda-Saavedra D."/>
            <person name="Morales J."/>
            <person name="Moreau H."/>
            <person name="Motomura T."/>
            <person name="Nagasato C."/>
            <person name="Napoli C.A."/>
            <person name="Nelson D.R."/>
            <person name="Nyvall-Collen P."/>
            <person name="Peters A.F."/>
            <person name="Pommier C."/>
            <person name="Potin P."/>
            <person name="Poulain J."/>
            <person name="Quesneville H."/>
            <person name="Read B."/>
            <person name="Rensing S.A."/>
            <person name="Ritter A."/>
            <person name="Rousvoal S."/>
            <person name="Samanta M."/>
            <person name="Samson G."/>
            <person name="Schroeder D.C."/>
            <person name="Segurens B."/>
            <person name="Strittmatter M."/>
            <person name="Tonon T."/>
            <person name="Tregear J.W."/>
            <person name="Valentin K."/>
            <person name="von Dassow P."/>
            <person name="Yamagishi T."/>
            <person name="Van de Peer Y."/>
            <person name="Wincker P."/>
        </authorList>
    </citation>
    <scope>NUCLEOTIDE SEQUENCE [LARGE SCALE GENOMIC DNA]</scope>
    <source>
        <strain evidence="10">Ec32 / CCAP1310/4</strain>
    </source>
</reference>
<evidence type="ECO:0000256" key="2">
    <source>
        <dbReference type="ARBA" id="ARBA00022692"/>
    </source>
</evidence>
<dbReference type="InParanoid" id="D7FK18"/>
<dbReference type="OrthoDB" id="5985073at2759"/>
<dbReference type="PANTHER" id="PTHR24269:SF16">
    <property type="entry name" value="PROTEIN SLG1"/>
    <property type="match status" value="1"/>
</dbReference>
<keyword evidence="6" id="KW-0325">Glycoprotein</keyword>
<keyword evidence="10" id="KW-1185">Reference proteome</keyword>
<dbReference type="PROSITE" id="PS51212">
    <property type="entry name" value="WSC"/>
    <property type="match status" value="1"/>
</dbReference>
<keyword evidence="4" id="KW-1133">Transmembrane helix</keyword>
<feature type="compositionally biased region" description="Low complexity" evidence="7">
    <location>
        <begin position="218"/>
        <end position="232"/>
    </location>
</feature>
<dbReference type="InterPro" id="IPR051836">
    <property type="entry name" value="Kremen_rcpt"/>
</dbReference>
<evidence type="ECO:0000259" key="8">
    <source>
        <dbReference type="PROSITE" id="PS51212"/>
    </source>
</evidence>
<feature type="domain" description="WSC" evidence="8">
    <location>
        <begin position="115"/>
        <end position="207"/>
    </location>
</feature>
<dbReference type="PANTHER" id="PTHR24269">
    <property type="entry name" value="KREMEN PROTEIN"/>
    <property type="match status" value="1"/>
</dbReference>
<evidence type="ECO:0000313" key="9">
    <source>
        <dbReference type="EMBL" id="CBJ49107.1"/>
    </source>
</evidence>
<dbReference type="STRING" id="2880.D7FK18"/>
<sequence>MITLACSLAGTRTLVHGAIDITCDAEKGNHIDWDGVFGPGSLDEVRLSGAVEGRAVWPSNLKPVAWHRDADRVRMKLGLYHKTDQVYDGKVEYRDISIEGPNGIIRTSPEPDHEGHLYVGCFADDDDDHVFSGKKYVDAHMTNEMCADLCDGTRYFGTQGGTECWCSASKDRPRKHGKSKSCNKACPGTSRTETCGGRSSLSVSSSRASRRTSRGAPSTWVASRTTSTTTER</sequence>
<comment type="subcellular location">
    <subcellularLocation>
        <location evidence="1">Membrane</location>
        <topology evidence="1">Single-pass membrane protein</topology>
    </subcellularLocation>
</comment>
<dbReference type="SMART" id="SM00321">
    <property type="entry name" value="WSC"/>
    <property type="match status" value="1"/>
</dbReference>
<keyword evidence="2" id="KW-0812">Transmembrane</keyword>
<evidence type="ECO:0000313" key="10">
    <source>
        <dbReference type="Proteomes" id="UP000002630"/>
    </source>
</evidence>
<keyword evidence="5" id="KW-0472">Membrane</keyword>
<feature type="region of interest" description="Disordered" evidence="7">
    <location>
        <begin position="168"/>
        <end position="232"/>
    </location>
</feature>
<dbReference type="EMBL" id="FN647992">
    <property type="protein sequence ID" value="CBJ49107.1"/>
    <property type="molecule type" value="Genomic_DNA"/>
</dbReference>
<evidence type="ECO:0000256" key="6">
    <source>
        <dbReference type="ARBA" id="ARBA00023180"/>
    </source>
</evidence>
<evidence type="ECO:0000256" key="3">
    <source>
        <dbReference type="ARBA" id="ARBA00022729"/>
    </source>
</evidence>
<dbReference type="Pfam" id="PF01822">
    <property type="entry name" value="WSC"/>
    <property type="match status" value="1"/>
</dbReference>
<dbReference type="InterPro" id="IPR002889">
    <property type="entry name" value="WSC_carb-bd"/>
</dbReference>
<dbReference type="Proteomes" id="UP000002630">
    <property type="component" value="Linkage Group LG13"/>
</dbReference>
<name>D7FK18_ECTSI</name>
<dbReference type="AlphaFoldDB" id="D7FK18"/>
<feature type="compositionally biased region" description="Basic residues" evidence="7">
    <location>
        <begin position="172"/>
        <end position="181"/>
    </location>
</feature>